<reference evidence="3" key="1">
    <citation type="submission" date="2016-10" db="EMBL/GenBank/DDBJ databases">
        <authorList>
            <person name="Varghese N."/>
            <person name="Submissions S."/>
        </authorList>
    </citation>
    <scope>NUCLEOTIDE SEQUENCE [LARGE SCALE GENOMIC DNA]</scope>
    <source>
        <strain evidence="3">CGMCC 1.10783</strain>
    </source>
</reference>
<feature type="domain" description="NAD(P)-binding" evidence="1">
    <location>
        <begin position="7"/>
        <end position="190"/>
    </location>
</feature>
<dbReference type="Pfam" id="PF13460">
    <property type="entry name" value="NAD_binding_10"/>
    <property type="match status" value="1"/>
</dbReference>
<dbReference type="InterPro" id="IPR036291">
    <property type="entry name" value="NAD(P)-bd_dom_sf"/>
</dbReference>
<dbReference type="AlphaFoldDB" id="A0A1G8Q3N9"/>
<dbReference type="InterPro" id="IPR016040">
    <property type="entry name" value="NAD(P)-bd_dom"/>
</dbReference>
<proteinExistence type="predicted"/>
<evidence type="ECO:0000259" key="1">
    <source>
        <dbReference type="Pfam" id="PF13460"/>
    </source>
</evidence>
<dbReference type="EMBL" id="FNEI01000006">
    <property type="protein sequence ID" value="SDI99238.1"/>
    <property type="molecule type" value="Genomic_DNA"/>
</dbReference>
<name>A0A1G8Q3N9_9MICC</name>
<dbReference type="RefSeq" id="WP_074588507.1">
    <property type="nucleotide sequence ID" value="NZ_FNEI01000006.1"/>
</dbReference>
<gene>
    <name evidence="2" type="ORF">SAMN05216555_10650</name>
</gene>
<dbReference type="Gene3D" id="3.40.50.720">
    <property type="entry name" value="NAD(P)-binding Rossmann-like Domain"/>
    <property type="match status" value="1"/>
</dbReference>
<organism evidence="2 3">
    <name type="scientific">Arthrobacter cupressi</name>
    <dbReference type="NCBI Taxonomy" id="1045773"/>
    <lineage>
        <taxon>Bacteria</taxon>
        <taxon>Bacillati</taxon>
        <taxon>Actinomycetota</taxon>
        <taxon>Actinomycetes</taxon>
        <taxon>Micrococcales</taxon>
        <taxon>Micrococcaceae</taxon>
        <taxon>Arthrobacter</taxon>
    </lineage>
</organism>
<dbReference type="GO" id="GO:0016646">
    <property type="term" value="F:oxidoreductase activity, acting on the CH-NH group of donors, NAD or NADP as acceptor"/>
    <property type="evidence" value="ECO:0007669"/>
    <property type="project" value="TreeGrafter"/>
</dbReference>
<dbReference type="OrthoDB" id="3191258at2"/>
<dbReference type="InterPro" id="IPR051606">
    <property type="entry name" value="Polyketide_Oxido-like"/>
</dbReference>
<dbReference type="PANTHER" id="PTHR43355">
    <property type="entry name" value="FLAVIN REDUCTASE (NADPH)"/>
    <property type="match status" value="1"/>
</dbReference>
<sequence length="201" mass="20984">MKIAVYGATGMVGSQIVKESLVRGHEVTAISRKGAEVAGATAKAADQADAQAFANVAKEHDVVVLATGPSRTGGDHGEWLDAMATAYSNTEGTRLMIVGGAGTLTIDGTRLLDSPEFPEAYRAEATTAAKALELVRQTPDSVDWTVLAPAPVIQPGERTGEYKVATDSPAGNSISSQDYAVAMLDEIETPAHRRARFTAAN</sequence>
<accession>A0A1G8Q3N9</accession>
<keyword evidence="3" id="KW-1185">Reference proteome</keyword>
<evidence type="ECO:0000313" key="3">
    <source>
        <dbReference type="Proteomes" id="UP000182130"/>
    </source>
</evidence>
<dbReference type="STRING" id="1045773.SAMN05216555_10650"/>
<dbReference type="SUPFAM" id="SSF51735">
    <property type="entry name" value="NAD(P)-binding Rossmann-fold domains"/>
    <property type="match status" value="1"/>
</dbReference>
<dbReference type="PANTHER" id="PTHR43355:SF2">
    <property type="entry name" value="FLAVIN REDUCTASE (NADPH)"/>
    <property type="match status" value="1"/>
</dbReference>
<protein>
    <recommendedName>
        <fullName evidence="1">NAD(P)-binding domain-containing protein</fullName>
    </recommendedName>
</protein>
<dbReference type="Proteomes" id="UP000182130">
    <property type="component" value="Unassembled WGS sequence"/>
</dbReference>
<evidence type="ECO:0000313" key="2">
    <source>
        <dbReference type="EMBL" id="SDI99238.1"/>
    </source>
</evidence>